<feature type="region of interest" description="Disordered" evidence="1">
    <location>
        <begin position="1"/>
        <end position="21"/>
    </location>
</feature>
<accession>A0ABR1CBB9</accession>
<evidence type="ECO:0000313" key="2">
    <source>
        <dbReference type="EMBL" id="KAK6735196.1"/>
    </source>
</evidence>
<evidence type="ECO:0000256" key="1">
    <source>
        <dbReference type="SAM" id="MobiDB-lite"/>
    </source>
</evidence>
<dbReference type="EMBL" id="JAVFWL010000002">
    <property type="protein sequence ID" value="KAK6735196.1"/>
    <property type="molecule type" value="Genomic_DNA"/>
</dbReference>
<organism evidence="2 3">
    <name type="scientific">Necator americanus</name>
    <name type="common">Human hookworm</name>
    <dbReference type="NCBI Taxonomy" id="51031"/>
    <lineage>
        <taxon>Eukaryota</taxon>
        <taxon>Metazoa</taxon>
        <taxon>Ecdysozoa</taxon>
        <taxon>Nematoda</taxon>
        <taxon>Chromadorea</taxon>
        <taxon>Rhabditida</taxon>
        <taxon>Rhabditina</taxon>
        <taxon>Rhabditomorpha</taxon>
        <taxon>Strongyloidea</taxon>
        <taxon>Ancylostomatidae</taxon>
        <taxon>Bunostominae</taxon>
        <taxon>Necator</taxon>
    </lineage>
</organism>
<feature type="compositionally biased region" description="Polar residues" evidence="1">
    <location>
        <begin position="1"/>
        <end position="11"/>
    </location>
</feature>
<comment type="caution">
    <text evidence="2">The sequence shown here is derived from an EMBL/GenBank/DDBJ whole genome shotgun (WGS) entry which is preliminary data.</text>
</comment>
<proteinExistence type="predicted"/>
<gene>
    <name evidence="2" type="primary">Necator_chrII.g6193</name>
    <name evidence="2" type="ORF">RB195_018400</name>
</gene>
<keyword evidence="3" id="KW-1185">Reference proteome</keyword>
<protein>
    <submittedName>
        <fullName evidence="2">Uncharacterized protein</fullName>
    </submittedName>
</protein>
<reference evidence="2 3" key="1">
    <citation type="submission" date="2023-08" db="EMBL/GenBank/DDBJ databases">
        <title>A Necator americanus chromosomal reference genome.</title>
        <authorList>
            <person name="Ilik V."/>
            <person name="Petrzelkova K.J."/>
            <person name="Pardy F."/>
            <person name="Fuh T."/>
            <person name="Niatou-Singa F.S."/>
            <person name="Gouil Q."/>
            <person name="Baker L."/>
            <person name="Ritchie M.E."/>
            <person name="Jex A.R."/>
            <person name="Gazzola D."/>
            <person name="Li H."/>
            <person name="Toshio Fujiwara R."/>
            <person name="Zhan B."/>
            <person name="Aroian R.V."/>
            <person name="Pafco B."/>
            <person name="Schwarz E.M."/>
        </authorList>
    </citation>
    <scope>NUCLEOTIDE SEQUENCE [LARGE SCALE GENOMIC DNA]</scope>
    <source>
        <strain evidence="2 3">Aroian</strain>
        <tissue evidence="2">Whole animal</tissue>
    </source>
</reference>
<dbReference type="Proteomes" id="UP001303046">
    <property type="component" value="Unassembled WGS sequence"/>
</dbReference>
<feature type="compositionally biased region" description="Basic and acidic residues" evidence="1">
    <location>
        <begin position="12"/>
        <end position="21"/>
    </location>
</feature>
<name>A0ABR1CBB9_NECAM</name>
<sequence length="72" mass="7756">MGNTYTSISTHDPNDLLVGRDKEPMKRSATFSGSTLPAVRRAIHSDSITSLAVVRPGMVITGSRDKQNPAED</sequence>
<evidence type="ECO:0000313" key="3">
    <source>
        <dbReference type="Proteomes" id="UP001303046"/>
    </source>
</evidence>